<sequence length="247" mass="28214">ILKFFHYENQFLGLHHIRKAAKSGHTEARYVYSVLLMAIGQTEKGIKIINKLTDQEGIATVDSCCTNMQISLQDINLSMKIFVDSLVQMKPVDNCHPPEINTACSTCYHFFLMTEFFEMMLGILKFFHYENQFLGLHHIRKAAKSGHTEARYVYSVLLMAIGQTEKGIKIINKLTDQEGIATVDSCCTNMQISLQDINLSMKKIFVDSLVQMKPVDNCHPPEINTACSTCYHFFLMTEFFEMMLGLN</sequence>
<gene>
    <name evidence="2" type="ORF">HID58_037998</name>
</gene>
<dbReference type="PANTHER" id="PTHR33784">
    <property type="entry name" value="OS05G0482100 PROTEIN"/>
    <property type="match status" value="1"/>
</dbReference>
<evidence type="ECO:0000313" key="2">
    <source>
        <dbReference type="EMBL" id="KAH0906171.1"/>
    </source>
</evidence>
<accession>A0ABQ8BPQ7</accession>
<dbReference type="Pfam" id="PF23310">
    <property type="entry name" value="TPR_27"/>
    <property type="match status" value="2"/>
</dbReference>
<dbReference type="SUPFAM" id="SSF81901">
    <property type="entry name" value="HCP-like"/>
    <property type="match status" value="1"/>
</dbReference>
<reference evidence="2 3" key="1">
    <citation type="submission" date="2021-05" db="EMBL/GenBank/DDBJ databases">
        <title>Genome Assembly of Synthetic Allotetraploid Brassica napus Reveals Homoeologous Exchanges between Subgenomes.</title>
        <authorList>
            <person name="Davis J.T."/>
        </authorList>
    </citation>
    <scope>NUCLEOTIDE SEQUENCE [LARGE SCALE GENOMIC DNA]</scope>
    <source>
        <strain evidence="3">cv. Da-Ae</strain>
        <tissue evidence="2">Seedling</tissue>
    </source>
</reference>
<evidence type="ECO:0000313" key="3">
    <source>
        <dbReference type="Proteomes" id="UP000824890"/>
    </source>
</evidence>
<proteinExistence type="predicted"/>
<name>A0ABQ8BPQ7_BRANA</name>
<dbReference type="InterPro" id="IPR057136">
    <property type="entry name" value="At2g35280_TPR_dom"/>
</dbReference>
<dbReference type="InterPro" id="IPR040338">
    <property type="entry name" value="At1g67623-like"/>
</dbReference>
<keyword evidence="3" id="KW-1185">Reference proteome</keyword>
<protein>
    <recommendedName>
        <fullName evidence="1">At2g35280-like TPR domain-containing protein</fullName>
    </recommendedName>
</protein>
<feature type="domain" description="At2g35280-like TPR" evidence="1">
    <location>
        <begin position="122"/>
        <end position="189"/>
    </location>
</feature>
<dbReference type="PANTHER" id="PTHR33784:SF21">
    <property type="entry name" value="F-BOX DOMAIN-CONTAINING PROTEIN"/>
    <property type="match status" value="1"/>
</dbReference>
<comment type="caution">
    <text evidence="2">The sequence shown here is derived from an EMBL/GenBank/DDBJ whole genome shotgun (WGS) entry which is preliminary data.</text>
</comment>
<dbReference type="Proteomes" id="UP000824890">
    <property type="component" value="Unassembled WGS sequence"/>
</dbReference>
<feature type="domain" description="At2g35280-like TPR" evidence="1">
    <location>
        <begin position="2"/>
        <end position="67"/>
    </location>
</feature>
<dbReference type="EMBL" id="JAGKQM010000010">
    <property type="protein sequence ID" value="KAH0906171.1"/>
    <property type="molecule type" value="Genomic_DNA"/>
</dbReference>
<organism evidence="2 3">
    <name type="scientific">Brassica napus</name>
    <name type="common">Rape</name>
    <dbReference type="NCBI Taxonomy" id="3708"/>
    <lineage>
        <taxon>Eukaryota</taxon>
        <taxon>Viridiplantae</taxon>
        <taxon>Streptophyta</taxon>
        <taxon>Embryophyta</taxon>
        <taxon>Tracheophyta</taxon>
        <taxon>Spermatophyta</taxon>
        <taxon>Magnoliopsida</taxon>
        <taxon>eudicotyledons</taxon>
        <taxon>Gunneridae</taxon>
        <taxon>Pentapetalae</taxon>
        <taxon>rosids</taxon>
        <taxon>malvids</taxon>
        <taxon>Brassicales</taxon>
        <taxon>Brassicaceae</taxon>
        <taxon>Brassiceae</taxon>
        <taxon>Brassica</taxon>
    </lineage>
</organism>
<evidence type="ECO:0000259" key="1">
    <source>
        <dbReference type="Pfam" id="PF23310"/>
    </source>
</evidence>
<feature type="non-terminal residue" evidence="2">
    <location>
        <position position="1"/>
    </location>
</feature>